<comment type="subunit">
    <text evidence="7">Homodimer. Only the dimer is catalytically active, as the active sites are constructed of residues from both monomers.</text>
</comment>
<evidence type="ECO:0000256" key="4">
    <source>
        <dbReference type="ARBA" id="ARBA00023239"/>
    </source>
</evidence>
<dbReference type="SUPFAM" id="SSF51419">
    <property type="entry name" value="PLP-binding barrel"/>
    <property type="match status" value="1"/>
</dbReference>
<dbReference type="PANTHER" id="PTHR11482:SF6">
    <property type="entry name" value="ORNITHINE DECARBOXYLASE 1-RELATED"/>
    <property type="match status" value="1"/>
</dbReference>
<evidence type="ECO:0000259" key="9">
    <source>
        <dbReference type="Pfam" id="PF02784"/>
    </source>
</evidence>
<keyword evidence="3" id="KW-0663">Pyridoxal phosphate</keyword>
<keyword evidence="11" id="KW-1185">Reference proteome</keyword>
<dbReference type="Proteomes" id="UP001439008">
    <property type="component" value="Unassembled WGS sequence"/>
</dbReference>
<gene>
    <name evidence="10" type="ORF">MHBO_002143</name>
</gene>
<comment type="similarity">
    <text evidence="2">Belongs to the Orn/Lys/Arg decarboxylase class-II family.</text>
</comment>
<dbReference type="InterPro" id="IPR000183">
    <property type="entry name" value="Orn/DAP/Arg_de-COase"/>
</dbReference>
<protein>
    <recommendedName>
        <fullName evidence="6">ornithine decarboxylase</fullName>
        <ecNumber evidence="6">4.1.1.17</ecNumber>
    </recommendedName>
</protein>
<evidence type="ECO:0000256" key="1">
    <source>
        <dbReference type="ARBA" id="ARBA00001933"/>
    </source>
</evidence>
<reference evidence="10 11" key="1">
    <citation type="journal article" date="2024" name="BMC Biol.">
        <title>Comparative genomics of Ascetosporea gives new insight into the evolutionary basis for animal parasitism in Rhizaria.</title>
        <authorList>
            <person name="Hiltunen Thoren M."/>
            <person name="Onut-Brannstrom I."/>
            <person name="Alfjorden A."/>
            <person name="Peckova H."/>
            <person name="Swords F."/>
            <person name="Hooper C."/>
            <person name="Holzer A.S."/>
            <person name="Bass D."/>
            <person name="Burki F."/>
        </authorList>
    </citation>
    <scope>NUCLEOTIDE SEQUENCE [LARGE SCALE GENOMIC DNA]</scope>
    <source>
        <strain evidence="10">20-A016</strain>
    </source>
</reference>
<evidence type="ECO:0000313" key="11">
    <source>
        <dbReference type="Proteomes" id="UP001439008"/>
    </source>
</evidence>
<keyword evidence="4" id="KW-0456">Lyase</keyword>
<dbReference type="InterPro" id="IPR022653">
    <property type="entry name" value="De-COase2_pyr-phos_BS"/>
</dbReference>
<dbReference type="EC" id="4.1.1.17" evidence="6"/>
<dbReference type="InterPro" id="IPR002433">
    <property type="entry name" value="Orn_de-COase"/>
</dbReference>
<organism evidence="10 11">
    <name type="scientific">Bonamia ostreae</name>
    <dbReference type="NCBI Taxonomy" id="126728"/>
    <lineage>
        <taxon>Eukaryota</taxon>
        <taxon>Sar</taxon>
        <taxon>Rhizaria</taxon>
        <taxon>Endomyxa</taxon>
        <taxon>Ascetosporea</taxon>
        <taxon>Haplosporida</taxon>
        <taxon>Bonamia</taxon>
    </lineage>
</organism>
<dbReference type="InterPro" id="IPR009006">
    <property type="entry name" value="Ala_racemase/Decarboxylase_C"/>
</dbReference>
<evidence type="ECO:0000256" key="6">
    <source>
        <dbReference type="ARBA" id="ARBA00034138"/>
    </source>
</evidence>
<evidence type="ECO:0000313" key="10">
    <source>
        <dbReference type="EMBL" id="MES1920478.1"/>
    </source>
</evidence>
<accession>A0ABV2ALC5</accession>
<proteinExistence type="inferred from homology"/>
<dbReference type="Pfam" id="PF02784">
    <property type="entry name" value="Orn_Arg_deC_N"/>
    <property type="match status" value="1"/>
</dbReference>
<dbReference type="Gene3D" id="2.40.37.10">
    <property type="entry name" value="Lyase, Ornithine Decarboxylase, Chain A, domain 1"/>
    <property type="match status" value="1"/>
</dbReference>
<dbReference type="PROSITE" id="PS00878">
    <property type="entry name" value="ODR_DC_2_1"/>
    <property type="match status" value="1"/>
</dbReference>
<comment type="cofactor">
    <cofactor evidence="1">
        <name>pyridoxal 5'-phosphate</name>
        <dbReference type="ChEBI" id="CHEBI:597326"/>
    </cofactor>
</comment>
<sequence>MNTFNTNNIEQKIRIKIDYSKTLEKTLLEMSTKNAEKQNPFFLVDLACLSRKLKHWEKTFPFVKPFYAVKCNPDEKIVSVLEKMGVNFDCASCSEMQFLLRKKNFDSRRIIFANPHKSQKEIKFALSNKVFLMTFDCKEELHKIVDAAKSFKNFENILNKIRIVLRIKVDNPKALNKLNEKYGAPLETIDQIIEETKRLKLVLEGISFHVGSGCYDANAYVNVLENAKYAFQKAKQLCSPLKILDIGGGFPGGSHGGFMVNGEHDKIFLEEIGNVFDEKMNTSLSFLKDVTVISEPPKLLSQGDEKLDLNQNLAEMDFGAERCSYFYGPTRSEEDLVSWDQKMPFLKIGALLYFTSMGAYTSSISSKEMEIEEVETFYVWIENA</sequence>
<evidence type="ECO:0000256" key="8">
    <source>
        <dbReference type="ARBA" id="ARBA00049127"/>
    </source>
</evidence>
<dbReference type="Gene3D" id="3.20.20.10">
    <property type="entry name" value="Alanine racemase"/>
    <property type="match status" value="1"/>
</dbReference>
<evidence type="ECO:0000256" key="5">
    <source>
        <dbReference type="ARBA" id="ARBA00034115"/>
    </source>
</evidence>
<dbReference type="SUPFAM" id="SSF50621">
    <property type="entry name" value="Alanine racemase C-terminal domain-like"/>
    <property type="match status" value="1"/>
</dbReference>
<comment type="catalytic activity">
    <reaction evidence="8">
        <text>L-ornithine + H(+) = putrescine + CO2</text>
        <dbReference type="Rhea" id="RHEA:22964"/>
        <dbReference type="ChEBI" id="CHEBI:15378"/>
        <dbReference type="ChEBI" id="CHEBI:16526"/>
        <dbReference type="ChEBI" id="CHEBI:46911"/>
        <dbReference type="ChEBI" id="CHEBI:326268"/>
        <dbReference type="EC" id="4.1.1.17"/>
    </reaction>
</comment>
<dbReference type="PRINTS" id="PR01179">
    <property type="entry name" value="ODADCRBXLASE"/>
</dbReference>
<name>A0ABV2ALC5_9EUKA</name>
<evidence type="ECO:0000256" key="2">
    <source>
        <dbReference type="ARBA" id="ARBA00008872"/>
    </source>
</evidence>
<comment type="pathway">
    <text evidence="5">Amine and polyamine biosynthesis; putrescine biosynthesis via L-ornithine pathway; putrescine from L-ornithine: step 1/1.</text>
</comment>
<feature type="domain" description="Orn/DAP/Arg decarboxylase 2 N-terminal" evidence="9">
    <location>
        <begin position="49"/>
        <end position="298"/>
    </location>
</feature>
<dbReference type="InterPro" id="IPR029066">
    <property type="entry name" value="PLP-binding_barrel"/>
</dbReference>
<dbReference type="InterPro" id="IPR022644">
    <property type="entry name" value="De-COase2_N"/>
</dbReference>
<evidence type="ECO:0000256" key="7">
    <source>
        <dbReference type="ARBA" id="ARBA00046672"/>
    </source>
</evidence>
<comment type="caution">
    <text evidence="10">The sequence shown here is derived from an EMBL/GenBank/DDBJ whole genome shotgun (WGS) entry which is preliminary data.</text>
</comment>
<dbReference type="PANTHER" id="PTHR11482">
    <property type="entry name" value="ARGININE/DIAMINOPIMELATE/ORNITHINE DECARBOXYLASE"/>
    <property type="match status" value="1"/>
</dbReference>
<dbReference type="PRINTS" id="PR01182">
    <property type="entry name" value="ORNDCRBXLASE"/>
</dbReference>
<dbReference type="EMBL" id="JBDODL010000692">
    <property type="protein sequence ID" value="MES1920478.1"/>
    <property type="molecule type" value="Genomic_DNA"/>
</dbReference>
<evidence type="ECO:0000256" key="3">
    <source>
        <dbReference type="ARBA" id="ARBA00022898"/>
    </source>
</evidence>